<keyword evidence="2" id="KW-1185">Reference proteome</keyword>
<gene>
    <name evidence="1" type="ORF">K5I29_05820</name>
</gene>
<organism evidence="1 2">
    <name type="scientific">Flavobacterium agricola</name>
    <dbReference type="NCBI Taxonomy" id="2870839"/>
    <lineage>
        <taxon>Bacteria</taxon>
        <taxon>Pseudomonadati</taxon>
        <taxon>Bacteroidota</taxon>
        <taxon>Flavobacteriia</taxon>
        <taxon>Flavobacteriales</taxon>
        <taxon>Flavobacteriaceae</taxon>
        <taxon>Flavobacterium</taxon>
    </lineage>
</organism>
<sequence>MIPTRHSTTTTSVFSSYWENPKSYLNTIKSANINLLAANAMVPYYFEVDDLGDAVAEEYLVEMGFRAGMGKLHQILKTYPLHVETYSENTQRFLQQIFHIPDWLDADLLNEGTNFCNRSGTSGLATLRNYSLMGGYESAAINKPLIFTEALKKVLLSAWQIRLFFG</sequence>
<protein>
    <submittedName>
        <fullName evidence="1">Uncharacterized protein</fullName>
    </submittedName>
</protein>
<dbReference type="Proteomes" id="UP001163328">
    <property type="component" value="Chromosome"/>
</dbReference>
<dbReference type="RefSeq" id="WP_264434962.1">
    <property type="nucleotide sequence ID" value="NZ_CP081495.1"/>
</dbReference>
<evidence type="ECO:0000313" key="1">
    <source>
        <dbReference type="EMBL" id="UYW02411.1"/>
    </source>
</evidence>
<dbReference type="EMBL" id="CP081495">
    <property type="protein sequence ID" value="UYW02411.1"/>
    <property type="molecule type" value="Genomic_DNA"/>
</dbReference>
<name>A0ABY6M1K0_9FLAO</name>
<reference evidence="1" key="1">
    <citation type="submission" date="2021-08" db="EMBL/GenBank/DDBJ databases">
        <title>Flavobacterium sp. strain CC-SYL302.</title>
        <authorList>
            <person name="Lin S.-Y."/>
            <person name="Lee T.-H."/>
            <person name="Young C.-C."/>
        </authorList>
    </citation>
    <scope>NUCLEOTIDE SEQUENCE</scope>
    <source>
        <strain evidence="1">CC-SYL302</strain>
    </source>
</reference>
<evidence type="ECO:0000313" key="2">
    <source>
        <dbReference type="Proteomes" id="UP001163328"/>
    </source>
</evidence>
<proteinExistence type="predicted"/>
<accession>A0ABY6M1K0</accession>